<dbReference type="SUPFAM" id="SSF56672">
    <property type="entry name" value="DNA/RNA polymerases"/>
    <property type="match status" value="1"/>
</dbReference>
<reference evidence="2 3" key="2">
    <citation type="journal article" date="2017" name="Front. Plant Sci.">
        <title>Gene Classification and Mining of Molecular Markers Useful in Red Clover (Trifolium pratense) Breeding.</title>
        <authorList>
            <person name="Istvanek J."/>
            <person name="Dluhosova J."/>
            <person name="Dluhos P."/>
            <person name="Patkova L."/>
            <person name="Nedelnik J."/>
            <person name="Repkova J."/>
        </authorList>
    </citation>
    <scope>NUCLEOTIDE SEQUENCE [LARGE SCALE GENOMIC DNA]</scope>
    <source>
        <strain evidence="3">cv. Tatra</strain>
        <tissue evidence="2">Young leaves</tissue>
    </source>
</reference>
<organism evidence="2 3">
    <name type="scientific">Trifolium pratense</name>
    <name type="common">Red clover</name>
    <dbReference type="NCBI Taxonomy" id="57577"/>
    <lineage>
        <taxon>Eukaryota</taxon>
        <taxon>Viridiplantae</taxon>
        <taxon>Streptophyta</taxon>
        <taxon>Embryophyta</taxon>
        <taxon>Tracheophyta</taxon>
        <taxon>Spermatophyta</taxon>
        <taxon>Magnoliopsida</taxon>
        <taxon>eudicotyledons</taxon>
        <taxon>Gunneridae</taxon>
        <taxon>Pentapetalae</taxon>
        <taxon>rosids</taxon>
        <taxon>fabids</taxon>
        <taxon>Fabales</taxon>
        <taxon>Fabaceae</taxon>
        <taxon>Papilionoideae</taxon>
        <taxon>50 kb inversion clade</taxon>
        <taxon>NPAAA clade</taxon>
        <taxon>Hologalegina</taxon>
        <taxon>IRL clade</taxon>
        <taxon>Trifolieae</taxon>
        <taxon>Trifolium</taxon>
    </lineage>
</organism>
<dbReference type="PANTHER" id="PTHR11439:SF463">
    <property type="entry name" value="REVERSE TRANSCRIPTASE TY1_COPIA-TYPE DOMAIN-CONTAINING PROTEIN"/>
    <property type="match status" value="1"/>
</dbReference>
<dbReference type="CDD" id="cd09272">
    <property type="entry name" value="RNase_HI_RT_Ty1"/>
    <property type="match status" value="1"/>
</dbReference>
<dbReference type="AlphaFoldDB" id="A0A2K3P4D4"/>
<dbReference type="EMBL" id="ASHM01003618">
    <property type="protein sequence ID" value="PNY10147.1"/>
    <property type="molecule type" value="Genomic_DNA"/>
</dbReference>
<accession>A0A2K3P4D4</accession>
<name>A0A2K3P4D4_TRIPR</name>
<dbReference type="STRING" id="57577.A0A2K3P4D4"/>
<reference evidence="2 3" key="1">
    <citation type="journal article" date="2014" name="Am. J. Bot.">
        <title>Genome assembly and annotation for red clover (Trifolium pratense; Fabaceae).</title>
        <authorList>
            <person name="Istvanek J."/>
            <person name="Jaros M."/>
            <person name="Krenek A."/>
            <person name="Repkova J."/>
        </authorList>
    </citation>
    <scope>NUCLEOTIDE SEQUENCE [LARGE SCALE GENOMIC DNA]</scope>
    <source>
        <strain evidence="3">cv. Tatra</strain>
        <tissue evidence="2">Young leaves</tissue>
    </source>
</reference>
<dbReference type="Proteomes" id="UP000236291">
    <property type="component" value="Unassembled WGS sequence"/>
</dbReference>
<dbReference type="Pfam" id="PF07727">
    <property type="entry name" value="RVT_2"/>
    <property type="match status" value="1"/>
</dbReference>
<evidence type="ECO:0000313" key="3">
    <source>
        <dbReference type="Proteomes" id="UP000236291"/>
    </source>
</evidence>
<dbReference type="InterPro" id="IPR013103">
    <property type="entry name" value="RVT_2"/>
</dbReference>
<dbReference type="PANTHER" id="PTHR11439">
    <property type="entry name" value="GAG-POL-RELATED RETROTRANSPOSON"/>
    <property type="match status" value="1"/>
</dbReference>
<sequence>MVGTWDLQQFDVKNAFLHEELEEEIYMHIPPGFFKNVPINTVCKLKKTLYGLKQSPRAWFGRFTKVMTSLGYKQSQGDHTLFIKHSPQGGVTVFLVYVDDIIMTGDDWKEQQILNQCLAKEFEIKTLGKLKYFLGIEVAHSRKGIFISQQKYITDLLKETGNTACKPASIPMDPNLKLGNTEEGVAVDKEMYQRLVGRLIYLSHTRPDIAYAEEEFCSKDYAVADYAGSIIDRRSTTGYCTFIGGNLVTWRSKKQNVVARSTAEAEFQAMAQGIC</sequence>
<protein>
    <submittedName>
        <fullName evidence="2">Pentatricopeptide repeat-containing protein mitochondrial-like</fullName>
    </submittedName>
</protein>
<evidence type="ECO:0000313" key="2">
    <source>
        <dbReference type="EMBL" id="PNY10147.1"/>
    </source>
</evidence>
<comment type="caution">
    <text evidence="2">The sequence shown here is derived from an EMBL/GenBank/DDBJ whole genome shotgun (WGS) entry which is preliminary data.</text>
</comment>
<dbReference type="InterPro" id="IPR043502">
    <property type="entry name" value="DNA/RNA_pol_sf"/>
</dbReference>
<feature type="domain" description="Reverse transcriptase Ty1/copia-type" evidence="1">
    <location>
        <begin position="4"/>
        <end position="172"/>
    </location>
</feature>
<gene>
    <name evidence="2" type="ORF">L195_g006716</name>
</gene>
<proteinExistence type="predicted"/>
<evidence type="ECO:0000259" key="1">
    <source>
        <dbReference type="Pfam" id="PF07727"/>
    </source>
</evidence>